<sequence length="224" mass="25667">MAKCKSVVELFYDVVSPYSYITFEALIRYNKKFTSMDLKLKPFYLSAVMGATNNSPPGLVPARAQYMGKDLYRLSKYYDIPFKWPKDIGNVMFQKGTLSTQRLLTSIEKHCPENLEAVSRELFLRVWYKDEDVSTSNSLKEACNTIGISQDKIETIVNDITNSEIKQKLRDTTQKALDFGAFGAPTYVGHFSNDPRMFFGSDRLFMLAHYLNEQYPGPLKELKA</sequence>
<evidence type="ECO:0000313" key="4">
    <source>
        <dbReference type="Proteomes" id="UP001642483"/>
    </source>
</evidence>
<evidence type="ECO:0000256" key="1">
    <source>
        <dbReference type="PIRNR" id="PIRNR006386"/>
    </source>
</evidence>
<dbReference type="InterPro" id="IPR014440">
    <property type="entry name" value="HCCAis_GSTk"/>
</dbReference>
<protein>
    <recommendedName>
        <fullName evidence="1">Glutathione S-transferase kappa</fullName>
        <ecNumber evidence="1">2.5.1.18</ecNumber>
    </recommendedName>
</protein>
<proteinExistence type="inferred from homology"/>
<comment type="catalytic activity">
    <reaction evidence="1">
        <text>RX + glutathione = an S-substituted glutathione + a halide anion + H(+)</text>
        <dbReference type="Rhea" id="RHEA:16437"/>
        <dbReference type="ChEBI" id="CHEBI:15378"/>
        <dbReference type="ChEBI" id="CHEBI:16042"/>
        <dbReference type="ChEBI" id="CHEBI:17792"/>
        <dbReference type="ChEBI" id="CHEBI:57925"/>
        <dbReference type="ChEBI" id="CHEBI:90779"/>
        <dbReference type="EC" id="2.5.1.18"/>
    </reaction>
</comment>
<comment type="caution">
    <text evidence="3">The sequence shown here is derived from an EMBL/GenBank/DDBJ whole genome shotgun (WGS) entry which is preliminary data.</text>
</comment>
<evidence type="ECO:0000259" key="2">
    <source>
        <dbReference type="Pfam" id="PF01323"/>
    </source>
</evidence>
<dbReference type="EMBL" id="CAWYQH010000152">
    <property type="protein sequence ID" value="CAK8696175.1"/>
    <property type="molecule type" value="Genomic_DNA"/>
</dbReference>
<dbReference type="Pfam" id="PF01323">
    <property type="entry name" value="DSBA"/>
    <property type="match status" value="1"/>
</dbReference>
<dbReference type="EC" id="2.5.1.18" evidence="1"/>
<evidence type="ECO:0000313" key="3">
    <source>
        <dbReference type="EMBL" id="CAK8696175.1"/>
    </source>
</evidence>
<keyword evidence="1" id="KW-0808">Transferase</keyword>
<accession>A0ABP0GXA7</accession>
<dbReference type="InterPro" id="IPR001853">
    <property type="entry name" value="DSBA-like_thioredoxin_dom"/>
</dbReference>
<dbReference type="SUPFAM" id="SSF52833">
    <property type="entry name" value="Thioredoxin-like"/>
    <property type="match status" value="1"/>
</dbReference>
<organism evidence="3 4">
    <name type="scientific">Clavelina lepadiformis</name>
    <name type="common">Light-bulb sea squirt</name>
    <name type="synonym">Ascidia lepadiformis</name>
    <dbReference type="NCBI Taxonomy" id="159417"/>
    <lineage>
        <taxon>Eukaryota</taxon>
        <taxon>Metazoa</taxon>
        <taxon>Chordata</taxon>
        <taxon>Tunicata</taxon>
        <taxon>Ascidiacea</taxon>
        <taxon>Aplousobranchia</taxon>
        <taxon>Clavelinidae</taxon>
        <taxon>Clavelina</taxon>
    </lineage>
</organism>
<dbReference type="InterPro" id="IPR051924">
    <property type="entry name" value="GST_Kappa/NadH"/>
</dbReference>
<dbReference type="PANTHER" id="PTHR42943">
    <property type="entry name" value="GLUTATHIONE S-TRANSFERASE KAPPA"/>
    <property type="match status" value="1"/>
</dbReference>
<dbReference type="InterPro" id="IPR036249">
    <property type="entry name" value="Thioredoxin-like_sf"/>
</dbReference>
<dbReference type="PANTHER" id="PTHR42943:SF2">
    <property type="entry name" value="GLUTATHIONE S-TRANSFERASE KAPPA 1"/>
    <property type="match status" value="1"/>
</dbReference>
<dbReference type="Proteomes" id="UP001642483">
    <property type="component" value="Unassembled WGS sequence"/>
</dbReference>
<reference evidence="3 4" key="1">
    <citation type="submission" date="2024-02" db="EMBL/GenBank/DDBJ databases">
        <authorList>
            <person name="Daric V."/>
            <person name="Darras S."/>
        </authorList>
    </citation>
    <scope>NUCLEOTIDE SEQUENCE [LARGE SCALE GENOMIC DNA]</scope>
</reference>
<keyword evidence="4" id="KW-1185">Reference proteome</keyword>
<feature type="domain" description="DSBA-like thioredoxin" evidence="2">
    <location>
        <begin position="7"/>
        <end position="211"/>
    </location>
</feature>
<comment type="similarity">
    <text evidence="1">Belongs to the GST superfamily. Kappa family.</text>
</comment>
<name>A0ABP0GXA7_CLALP</name>
<dbReference type="Gene3D" id="3.40.30.10">
    <property type="entry name" value="Glutaredoxin"/>
    <property type="match status" value="1"/>
</dbReference>
<gene>
    <name evidence="3" type="ORF">CVLEPA_LOCUS29351</name>
</gene>
<dbReference type="PIRSF" id="PIRSF006386">
    <property type="entry name" value="HCCAis_GSTk"/>
    <property type="match status" value="1"/>
</dbReference>